<dbReference type="SUPFAM" id="SSF54060">
    <property type="entry name" value="His-Me finger endonucleases"/>
    <property type="match status" value="1"/>
</dbReference>
<accession>A0AB38EH08</accession>
<sequence length="201" mass="22751">MTKKARTRECERCGDLFLESPKDSESQWLNRQFCSMKCNNSSKHRVTSIFERLERYQIKGDGCWGWSGTSDGKGYGALSNRLGKPFSPEKAHRISYEKEFGEIPLGMNVCHSCDNPPCTNPQHLFLGTQQENMADCSKKGRISPKILENLNRRRSMTDQMAAEALRRHKAGESMASIARGFGVHQTTVSNYLKGRRSWPAA</sequence>
<dbReference type="EMBL" id="ODAM01000094">
    <property type="protein sequence ID" value="SOQ11890.1"/>
    <property type="molecule type" value="Genomic_DNA"/>
</dbReference>
<comment type="caution">
    <text evidence="2">The sequence shown here is derived from an EMBL/GenBank/DDBJ whole genome shotgun (WGS) entry which is preliminary data.</text>
</comment>
<name>A0AB38EH08_9PSED</name>
<proteinExistence type="predicted"/>
<gene>
    <name evidence="2" type="ORF">NCPPB2254_03602</name>
</gene>
<evidence type="ECO:0000313" key="3">
    <source>
        <dbReference type="Proteomes" id="UP000237580"/>
    </source>
</evidence>
<protein>
    <recommendedName>
        <fullName evidence="1">HNH nuclease domain-containing protein</fullName>
    </recommendedName>
</protein>
<dbReference type="InterPro" id="IPR009057">
    <property type="entry name" value="Homeodomain-like_sf"/>
</dbReference>
<reference evidence="2 3" key="1">
    <citation type="submission" date="2017-11" db="EMBL/GenBank/DDBJ databases">
        <authorList>
            <person name="Blom J."/>
        </authorList>
    </citation>
    <scope>NUCLEOTIDE SEQUENCE [LARGE SCALE GENOMIC DNA]</scope>
    <source>
        <strain evidence="2">NCPPB 2254</strain>
    </source>
</reference>
<dbReference type="InterPro" id="IPR044925">
    <property type="entry name" value="His-Me_finger_sf"/>
</dbReference>
<dbReference type="Pfam" id="PF13392">
    <property type="entry name" value="HNH_3"/>
    <property type="match status" value="1"/>
</dbReference>
<dbReference type="SUPFAM" id="SSF46689">
    <property type="entry name" value="Homeodomain-like"/>
    <property type="match status" value="1"/>
</dbReference>
<dbReference type="AlphaFoldDB" id="A0AB38EH08"/>
<dbReference type="InterPro" id="IPR044930">
    <property type="entry name" value="Homing_endonuclease_His-Me"/>
</dbReference>
<dbReference type="Gene3D" id="3.90.75.10">
    <property type="entry name" value="Homing Intron 3 (I-ppo) Encoded Endonuclease, Chain A"/>
    <property type="match status" value="1"/>
</dbReference>
<dbReference type="RefSeq" id="WP_069710432.1">
    <property type="nucleotide sequence ID" value="NZ_ODAL01000080.1"/>
</dbReference>
<dbReference type="GO" id="GO:0004519">
    <property type="term" value="F:endonuclease activity"/>
    <property type="evidence" value="ECO:0007669"/>
    <property type="project" value="InterPro"/>
</dbReference>
<dbReference type="CDD" id="cd00569">
    <property type="entry name" value="HTH_Hin_like"/>
    <property type="match status" value="1"/>
</dbReference>
<evidence type="ECO:0000259" key="1">
    <source>
        <dbReference type="Pfam" id="PF13392"/>
    </source>
</evidence>
<feature type="domain" description="HNH nuclease" evidence="1">
    <location>
        <begin position="90"/>
        <end position="133"/>
    </location>
</feature>
<evidence type="ECO:0000313" key="2">
    <source>
        <dbReference type="EMBL" id="SOQ11890.1"/>
    </source>
</evidence>
<dbReference type="Proteomes" id="UP000237580">
    <property type="component" value="Unassembled WGS sequence"/>
</dbReference>
<organism evidence="2 3">
    <name type="scientific">Pseudomonas syringae pv. persicae</name>
    <dbReference type="NCBI Taxonomy" id="237306"/>
    <lineage>
        <taxon>Bacteria</taxon>
        <taxon>Pseudomonadati</taxon>
        <taxon>Pseudomonadota</taxon>
        <taxon>Gammaproteobacteria</taxon>
        <taxon>Pseudomonadales</taxon>
        <taxon>Pseudomonadaceae</taxon>
        <taxon>Pseudomonas</taxon>
    </lineage>
</organism>
<dbReference type="InterPro" id="IPR003615">
    <property type="entry name" value="HNH_nuc"/>
</dbReference>